<evidence type="ECO:0000256" key="1">
    <source>
        <dbReference type="SAM" id="MobiDB-lite"/>
    </source>
</evidence>
<dbReference type="Proteomes" id="UP001476282">
    <property type="component" value="Unassembled WGS sequence"/>
</dbReference>
<feature type="compositionally biased region" description="Basic and acidic residues" evidence="1">
    <location>
        <begin position="21"/>
        <end position="32"/>
    </location>
</feature>
<dbReference type="EMBL" id="BAABRI010000031">
    <property type="protein sequence ID" value="GAA5484666.1"/>
    <property type="molecule type" value="Genomic_DNA"/>
</dbReference>
<organism evidence="2 3">
    <name type="scientific">Haloferula sargassicola</name>
    <dbReference type="NCBI Taxonomy" id="490096"/>
    <lineage>
        <taxon>Bacteria</taxon>
        <taxon>Pseudomonadati</taxon>
        <taxon>Verrucomicrobiota</taxon>
        <taxon>Verrucomicrobiia</taxon>
        <taxon>Verrucomicrobiales</taxon>
        <taxon>Verrucomicrobiaceae</taxon>
        <taxon>Haloferula</taxon>
    </lineage>
</organism>
<evidence type="ECO:0000313" key="3">
    <source>
        <dbReference type="Proteomes" id="UP001476282"/>
    </source>
</evidence>
<sequence length="164" mass="17290">MLPEATTRLKESDFSEEWDAPDEKRDALAGKRDTLAEKRDALAGKRDALAGKRDALAGKRDALAGKRDALAGKRDANGARGDASDVRGNALGEVSLFLLTLQLTESGGDSPTLETRRKFLLPAAIEVAAEPAVLGHSSVAAGGAFLPPLSRRSSKDRDKGKLLG</sequence>
<comment type="caution">
    <text evidence="2">The sequence shown here is derived from an EMBL/GenBank/DDBJ whole genome shotgun (WGS) entry which is preliminary data.</text>
</comment>
<proteinExistence type="predicted"/>
<dbReference type="RefSeq" id="WP_353568773.1">
    <property type="nucleotide sequence ID" value="NZ_BAABRI010000031.1"/>
</dbReference>
<feature type="compositionally biased region" description="Basic and acidic residues" evidence="1">
    <location>
        <begin position="153"/>
        <end position="164"/>
    </location>
</feature>
<reference evidence="2 3" key="1">
    <citation type="submission" date="2024-02" db="EMBL/GenBank/DDBJ databases">
        <title>Haloferula sargassicola NBRC 104335.</title>
        <authorList>
            <person name="Ichikawa N."/>
            <person name="Katano-Makiyama Y."/>
            <person name="Hidaka K."/>
        </authorList>
    </citation>
    <scope>NUCLEOTIDE SEQUENCE [LARGE SCALE GENOMIC DNA]</scope>
    <source>
        <strain evidence="2 3">NBRC 104335</strain>
    </source>
</reference>
<keyword evidence="3" id="KW-1185">Reference proteome</keyword>
<feature type="region of interest" description="Disordered" evidence="1">
    <location>
        <begin position="1"/>
        <end position="32"/>
    </location>
</feature>
<feature type="region of interest" description="Disordered" evidence="1">
    <location>
        <begin position="141"/>
        <end position="164"/>
    </location>
</feature>
<name>A0ABP9UWA0_9BACT</name>
<evidence type="ECO:0000313" key="2">
    <source>
        <dbReference type="EMBL" id="GAA5484666.1"/>
    </source>
</evidence>
<protein>
    <submittedName>
        <fullName evidence="2">Uncharacterized protein</fullName>
    </submittedName>
</protein>
<gene>
    <name evidence="2" type="ORF">Hsar01_03912</name>
</gene>
<accession>A0ABP9UWA0</accession>